<feature type="domain" description="DRBM" evidence="5">
    <location>
        <begin position="109"/>
        <end position="178"/>
    </location>
</feature>
<evidence type="ECO:0000313" key="7">
    <source>
        <dbReference type="Proteomes" id="UP001497516"/>
    </source>
</evidence>
<organism evidence="6 7">
    <name type="scientific">Linum trigynum</name>
    <dbReference type="NCBI Taxonomy" id="586398"/>
    <lineage>
        <taxon>Eukaryota</taxon>
        <taxon>Viridiplantae</taxon>
        <taxon>Streptophyta</taxon>
        <taxon>Embryophyta</taxon>
        <taxon>Tracheophyta</taxon>
        <taxon>Spermatophyta</taxon>
        <taxon>Magnoliopsida</taxon>
        <taxon>eudicotyledons</taxon>
        <taxon>Gunneridae</taxon>
        <taxon>Pentapetalae</taxon>
        <taxon>rosids</taxon>
        <taxon>fabids</taxon>
        <taxon>Malpighiales</taxon>
        <taxon>Linaceae</taxon>
        <taxon>Linum</taxon>
    </lineage>
</organism>
<keyword evidence="7" id="KW-1185">Reference proteome</keyword>
<dbReference type="InterPro" id="IPR014720">
    <property type="entry name" value="dsRBD_dom"/>
</dbReference>
<feature type="region of interest" description="Disordered" evidence="4">
    <location>
        <begin position="342"/>
        <end position="378"/>
    </location>
</feature>
<accession>A0AAV2CL80</accession>
<dbReference type="PANTHER" id="PTHR46031:SF16">
    <property type="entry name" value="DOUBLE-STRANDED RNA-BINDING PROTEIN 4"/>
    <property type="match status" value="1"/>
</dbReference>
<sequence length="515" mass="54558">MYKSFLQTFCQRKKWPLPVYSATKGGPDHLPHFLATVTVNGTSFASEVAAKSAKEAHNEAARVAFVQLGSTDGVLNSSHGAVSDEGLQTINGNPQASGSADIPKDMQHLCKNQLQIYAQKRGLPLPLYSHERDGPPHAVRFKSTVTIEGKTYTSDGFFLTLKDAENSAAKAALASLLPSGSGEEEMGYKNLLQEFAQKKCFLLPIYVTTRAGEVHAPTFISTVEVNQQVFTGQEARTKKLAEMSAARTAYTHLKEGNSNQSAAGPVAAGQEQELCLPTPKVDFGLLAHLNKNFQPKLHLVAASKEQKLVSSSQVELGHLVHPNWNIGPELLVPSENVGHTGVAEPSTIDPGSFSNKTISKIPSPSPGSPSLSNLQEETADSGTVMAGTNPLVIHPSPDSTEVVKNLPASHPAASPSFIPSVTDAGSVVDSDSSIQHQKCLTPGLPASISHMPSATLADDRSYSGISGLIKSSIGLPNRIVVHPRNISLTYPPGSTVLPVSDSNWVAVSSSSQSTL</sequence>
<dbReference type="EMBL" id="OZ034813">
    <property type="protein sequence ID" value="CAL1356543.1"/>
    <property type="molecule type" value="Genomic_DNA"/>
</dbReference>
<reference evidence="6 7" key="1">
    <citation type="submission" date="2024-04" db="EMBL/GenBank/DDBJ databases">
        <authorList>
            <person name="Fracassetti M."/>
        </authorList>
    </citation>
    <scope>NUCLEOTIDE SEQUENCE [LARGE SCALE GENOMIC DNA]</scope>
</reference>
<proteinExistence type="predicted"/>
<dbReference type="PROSITE" id="PS50137">
    <property type="entry name" value="DS_RBD"/>
    <property type="match status" value="3"/>
</dbReference>
<evidence type="ECO:0000259" key="5">
    <source>
        <dbReference type="PROSITE" id="PS50137"/>
    </source>
</evidence>
<dbReference type="SUPFAM" id="SSF54768">
    <property type="entry name" value="dsRNA-binding domain-like"/>
    <property type="match status" value="3"/>
</dbReference>
<dbReference type="Gene3D" id="3.30.160.20">
    <property type="match status" value="3"/>
</dbReference>
<keyword evidence="2 3" id="KW-0694">RNA-binding</keyword>
<dbReference type="SMART" id="SM00358">
    <property type="entry name" value="DSRM"/>
    <property type="match status" value="3"/>
</dbReference>
<evidence type="ECO:0000313" key="6">
    <source>
        <dbReference type="EMBL" id="CAL1356543.1"/>
    </source>
</evidence>
<feature type="compositionally biased region" description="Low complexity" evidence="4">
    <location>
        <begin position="354"/>
        <end position="374"/>
    </location>
</feature>
<feature type="domain" description="DRBM" evidence="5">
    <location>
        <begin position="1"/>
        <end position="70"/>
    </location>
</feature>
<dbReference type="AlphaFoldDB" id="A0AAV2CL80"/>
<gene>
    <name evidence="6" type="ORF">LTRI10_LOCUS4241</name>
</gene>
<dbReference type="Proteomes" id="UP001497516">
    <property type="component" value="Chromosome 1"/>
</dbReference>
<evidence type="ECO:0000256" key="3">
    <source>
        <dbReference type="PROSITE-ProRule" id="PRU00266"/>
    </source>
</evidence>
<dbReference type="GO" id="GO:0003723">
    <property type="term" value="F:RNA binding"/>
    <property type="evidence" value="ECO:0007669"/>
    <property type="project" value="UniProtKB-UniRule"/>
</dbReference>
<dbReference type="Pfam" id="PF00035">
    <property type="entry name" value="dsrm"/>
    <property type="match status" value="3"/>
</dbReference>
<dbReference type="PANTHER" id="PTHR46031">
    <property type="match status" value="1"/>
</dbReference>
<evidence type="ECO:0000256" key="2">
    <source>
        <dbReference type="ARBA" id="ARBA00022884"/>
    </source>
</evidence>
<evidence type="ECO:0000256" key="4">
    <source>
        <dbReference type="SAM" id="MobiDB-lite"/>
    </source>
</evidence>
<evidence type="ECO:0000256" key="1">
    <source>
        <dbReference type="ARBA" id="ARBA00022737"/>
    </source>
</evidence>
<feature type="domain" description="DRBM" evidence="5">
    <location>
        <begin position="187"/>
        <end position="255"/>
    </location>
</feature>
<name>A0AAV2CL80_9ROSI</name>
<protein>
    <recommendedName>
        <fullName evidence="5">DRBM domain-containing protein</fullName>
    </recommendedName>
</protein>
<keyword evidence="1" id="KW-0677">Repeat</keyword>